<dbReference type="PANTHER" id="PTHR15629">
    <property type="entry name" value="SH3YL1 PROTEIN"/>
    <property type="match status" value="1"/>
</dbReference>
<evidence type="ECO:0000259" key="2">
    <source>
        <dbReference type="Pfam" id="PF04366"/>
    </source>
</evidence>
<feature type="compositionally biased region" description="Pro residues" evidence="1">
    <location>
        <begin position="335"/>
        <end position="355"/>
    </location>
</feature>
<dbReference type="RefSeq" id="XP_021874614.1">
    <property type="nucleotide sequence ID" value="XM_022012390.1"/>
</dbReference>
<name>A0A1Y1UUQ8_9TREE</name>
<evidence type="ECO:0000313" key="4">
    <source>
        <dbReference type="Proteomes" id="UP000193218"/>
    </source>
</evidence>
<reference evidence="3 4" key="1">
    <citation type="submission" date="2017-03" db="EMBL/GenBank/DDBJ databases">
        <title>Widespread Adenine N6-methylation of Active Genes in Fungi.</title>
        <authorList>
            <consortium name="DOE Joint Genome Institute"/>
            <person name="Mondo S.J."/>
            <person name="Dannebaum R.O."/>
            <person name="Kuo R.C."/>
            <person name="Louie K.B."/>
            <person name="Bewick A.J."/>
            <person name="Labutti K."/>
            <person name="Haridas S."/>
            <person name="Kuo A."/>
            <person name="Salamov A."/>
            <person name="Ahrendt S.R."/>
            <person name="Lau R."/>
            <person name="Bowen B.P."/>
            <person name="Lipzen A."/>
            <person name="Sullivan W."/>
            <person name="Andreopoulos W.B."/>
            <person name="Clum A."/>
            <person name="Lindquist E."/>
            <person name="Daum C."/>
            <person name="Northen T.R."/>
            <person name="Ramamoorthy G."/>
            <person name="Schmitz R.J."/>
            <person name="Gryganskyi A."/>
            <person name="Culley D."/>
            <person name="Magnuson J."/>
            <person name="James T.Y."/>
            <person name="O'Malley M.A."/>
            <person name="Stajich J.E."/>
            <person name="Spatafora J.W."/>
            <person name="Visel A."/>
            <person name="Grigoriev I.V."/>
        </authorList>
    </citation>
    <scope>NUCLEOTIDE SEQUENCE [LARGE SCALE GENOMIC DNA]</scope>
    <source>
        <strain evidence="3 4">NRRL Y-17943</strain>
    </source>
</reference>
<dbReference type="EMBL" id="NBSH01000001">
    <property type="protein sequence ID" value="ORX40935.1"/>
    <property type="molecule type" value="Genomic_DNA"/>
</dbReference>
<feature type="compositionally biased region" description="Pro residues" evidence="1">
    <location>
        <begin position="1"/>
        <end position="11"/>
    </location>
</feature>
<feature type="region of interest" description="Disordered" evidence="1">
    <location>
        <begin position="1"/>
        <end position="33"/>
    </location>
</feature>
<dbReference type="STRING" id="4999.A0A1Y1UUQ8"/>
<evidence type="ECO:0000256" key="1">
    <source>
        <dbReference type="SAM" id="MobiDB-lite"/>
    </source>
</evidence>
<feature type="compositionally biased region" description="Basic and acidic residues" evidence="1">
    <location>
        <begin position="393"/>
        <end position="420"/>
    </location>
</feature>
<protein>
    <recommendedName>
        <fullName evidence="2">Ysc84 actin-binding domain-containing protein</fullName>
    </recommendedName>
</protein>
<dbReference type="InterPro" id="IPR051702">
    <property type="entry name" value="SH3_domain_YSC84-like"/>
</dbReference>
<comment type="caution">
    <text evidence="3">The sequence shown here is derived from an EMBL/GenBank/DDBJ whole genome shotgun (WGS) entry which is preliminary data.</text>
</comment>
<gene>
    <name evidence="3" type="ORF">BD324DRAFT_28917</name>
</gene>
<feature type="compositionally biased region" description="Basic and acidic residues" evidence="1">
    <location>
        <begin position="23"/>
        <end position="33"/>
    </location>
</feature>
<feature type="region of interest" description="Disordered" evidence="1">
    <location>
        <begin position="323"/>
        <end position="441"/>
    </location>
</feature>
<organism evidence="3 4">
    <name type="scientific">Kockovaella imperatae</name>
    <dbReference type="NCBI Taxonomy" id="4999"/>
    <lineage>
        <taxon>Eukaryota</taxon>
        <taxon>Fungi</taxon>
        <taxon>Dikarya</taxon>
        <taxon>Basidiomycota</taxon>
        <taxon>Agaricomycotina</taxon>
        <taxon>Tremellomycetes</taxon>
        <taxon>Tremellales</taxon>
        <taxon>Cuniculitremaceae</taxon>
        <taxon>Kockovaella</taxon>
    </lineage>
</organism>
<dbReference type="AlphaFoldDB" id="A0A1Y1UUQ8"/>
<dbReference type="InParanoid" id="A0A1Y1UUQ8"/>
<feature type="compositionally biased region" description="Low complexity" evidence="1">
    <location>
        <begin position="12"/>
        <end position="22"/>
    </location>
</feature>
<dbReference type="PANTHER" id="PTHR15629:SF40">
    <property type="entry name" value="YSC84 ACTIN-BINDING DOMAIN-CONTAINING PROTEIN"/>
    <property type="match status" value="1"/>
</dbReference>
<proteinExistence type="predicted"/>
<evidence type="ECO:0000313" key="3">
    <source>
        <dbReference type="EMBL" id="ORX40935.1"/>
    </source>
</evidence>
<keyword evidence="4" id="KW-1185">Reference proteome</keyword>
<feature type="compositionally biased region" description="Polar residues" evidence="1">
    <location>
        <begin position="371"/>
        <end position="380"/>
    </location>
</feature>
<dbReference type="CDD" id="cd11524">
    <property type="entry name" value="SYLF"/>
    <property type="match status" value="1"/>
</dbReference>
<accession>A0A1Y1UUQ8</accession>
<dbReference type="OrthoDB" id="10255128at2759"/>
<dbReference type="Proteomes" id="UP000193218">
    <property type="component" value="Unassembled WGS sequence"/>
</dbReference>
<dbReference type="InterPro" id="IPR007461">
    <property type="entry name" value="Ysc84_actin-binding"/>
</dbReference>
<dbReference type="Pfam" id="PF04366">
    <property type="entry name" value="Ysc84"/>
    <property type="match status" value="1"/>
</dbReference>
<dbReference type="GO" id="GO:0035091">
    <property type="term" value="F:phosphatidylinositol binding"/>
    <property type="evidence" value="ECO:0007669"/>
    <property type="project" value="TreeGrafter"/>
</dbReference>
<dbReference type="FunCoup" id="A0A1Y1UUQ8">
    <property type="interactions" value="28"/>
</dbReference>
<feature type="domain" description="Ysc84 actin-binding" evidence="2">
    <location>
        <begin position="165"/>
        <end position="286"/>
    </location>
</feature>
<sequence>MGAEYQPPPRRTAPAPAASTPSPEKKSWKDKMRAAGKTAVDKGMVISDKVGGRVNDIAEKRLGTERFWPTTGDFPQEMEKAARILTSFTVDGVVTEVKDESKLGKKVKMLRKIPAKVFKDCKGVAIFTAMRTGIAPLGGAGGAGIVIAKLEDGSWSAPASITPNNLSTGFLIGVDVYDCVLIIRDQKALDSFRTHKFTLGAEIGVAAGPYGGGRAVEAGIEKAPVLSYVRSKGMYAGVELVGQVFVERFDENANMYHWPGVKAGDILAGKVKVPQEAGNLIMALMEAESGRAQQETGAMDVMIGAGPHGEDVPVDDEGVDVDEEKGEMEHGNPEGKPPVLPPREPALSLQPPPLHPSRNPTGELMRPPLGTQHSSASHYSDMNEAEPAPPLDQVREVSARMDGTHINGFDEKNGHAKENDVGAVYRQEGEAPPPEYDESLR</sequence>
<dbReference type="GeneID" id="33554198"/>